<dbReference type="Proteomes" id="UP001597403">
    <property type="component" value="Unassembled WGS sequence"/>
</dbReference>
<dbReference type="RefSeq" id="WP_204823587.1">
    <property type="nucleotide sequence ID" value="NZ_JBHUGF010000010.1"/>
</dbReference>
<reference evidence="5" key="1">
    <citation type="journal article" date="2019" name="Int. J. Syst. Evol. Microbiol.">
        <title>The Global Catalogue of Microorganisms (GCM) 10K type strain sequencing project: providing services to taxonomists for standard genome sequencing and annotation.</title>
        <authorList>
            <consortium name="The Broad Institute Genomics Platform"/>
            <consortium name="The Broad Institute Genome Sequencing Center for Infectious Disease"/>
            <person name="Wu L."/>
            <person name="Ma J."/>
        </authorList>
    </citation>
    <scope>NUCLEOTIDE SEQUENCE [LARGE SCALE GENOMIC DNA]</scope>
    <source>
        <strain evidence="5">CGMCC 1.15067</strain>
    </source>
</reference>
<feature type="domain" description="Deacetylase PdaC" evidence="3">
    <location>
        <begin position="47"/>
        <end position="116"/>
    </location>
</feature>
<feature type="signal peptide" evidence="1">
    <location>
        <begin position="1"/>
        <end position="27"/>
    </location>
</feature>
<dbReference type="EMBL" id="JBHUGF010000010">
    <property type="protein sequence ID" value="MFD1989859.1"/>
    <property type="molecule type" value="Genomic_DNA"/>
</dbReference>
<dbReference type="Gene3D" id="3.90.640.20">
    <property type="entry name" value="Heat-shock cognate protein, ATPase"/>
    <property type="match status" value="1"/>
</dbReference>
<dbReference type="InterPro" id="IPR037126">
    <property type="entry name" value="PdaC/RsiV-like_sf"/>
</dbReference>
<organism evidence="4 5">
    <name type="scientific">Paenibacillus nicotianae</name>
    <dbReference type="NCBI Taxonomy" id="1526551"/>
    <lineage>
        <taxon>Bacteria</taxon>
        <taxon>Bacillati</taxon>
        <taxon>Bacillota</taxon>
        <taxon>Bacilli</taxon>
        <taxon>Bacillales</taxon>
        <taxon>Paenibacillaceae</taxon>
        <taxon>Paenibacillus</taxon>
    </lineage>
</organism>
<evidence type="ECO:0000256" key="1">
    <source>
        <dbReference type="SAM" id="SignalP"/>
    </source>
</evidence>
<evidence type="ECO:0000259" key="3">
    <source>
        <dbReference type="Pfam" id="PF13739"/>
    </source>
</evidence>
<comment type="caution">
    <text evidence="4">The sequence shown here is derived from an EMBL/GenBank/DDBJ whole genome shotgun (WGS) entry which is preliminary data.</text>
</comment>
<gene>
    <name evidence="4" type="ORF">ACFSGI_07810</name>
</gene>
<name>A0ABW4USA1_9BACL</name>
<dbReference type="Gene3D" id="3.30.565.40">
    <property type="entry name" value="Fervidobacterium nodosum Rt17-B1 like"/>
    <property type="match status" value="1"/>
</dbReference>
<feature type="chain" id="PRO_5045654913" evidence="1">
    <location>
        <begin position="28"/>
        <end position="216"/>
    </location>
</feature>
<dbReference type="InterPro" id="IPR025303">
    <property type="entry name" value="PdaC"/>
</dbReference>
<keyword evidence="1" id="KW-0732">Signal</keyword>
<dbReference type="InterPro" id="IPR021729">
    <property type="entry name" value="DUF3298"/>
</dbReference>
<keyword evidence="5" id="KW-1185">Reference proteome</keyword>
<evidence type="ECO:0000313" key="5">
    <source>
        <dbReference type="Proteomes" id="UP001597403"/>
    </source>
</evidence>
<protein>
    <submittedName>
        <fullName evidence="4">DUF3298 domain-containing protein</fullName>
    </submittedName>
</protein>
<evidence type="ECO:0000313" key="4">
    <source>
        <dbReference type="EMBL" id="MFD1989859.1"/>
    </source>
</evidence>
<dbReference type="Pfam" id="PF13739">
    <property type="entry name" value="PdaC"/>
    <property type="match status" value="1"/>
</dbReference>
<proteinExistence type="predicted"/>
<evidence type="ECO:0000259" key="2">
    <source>
        <dbReference type="Pfam" id="PF11738"/>
    </source>
</evidence>
<accession>A0ABW4USA1</accession>
<feature type="domain" description="DUF3298" evidence="2">
    <location>
        <begin position="142"/>
        <end position="211"/>
    </location>
</feature>
<sequence length="216" mass="24452">MKVKALLCIMITLLAVISTVTIHPVDAANTITVKTKVYKYKGQPYVQLIGGNKEITATINKTLKIHAVHAAKYDTENKKIDQSYFYLTDVSVKYNHDEKISIIYSDYLYTGGTHGMPASINYNFDLRTGKLLHLNSIITNKKQINNLKTSLSQSLQAKYDAGENVFQEAISDFNIDNKTPFYFYNKGIVIRFEPYEVAPYSEGTVDIKVPYTTINK</sequence>
<dbReference type="Pfam" id="PF11738">
    <property type="entry name" value="DUF3298"/>
    <property type="match status" value="1"/>
</dbReference>